<reference evidence="2 3" key="1">
    <citation type="submission" date="2018-10" db="EMBL/GenBank/DDBJ databases">
        <title>Ulvibacterium marinum gen. nov., sp. nov., a novel marine bacterium of the family Flavobacteriaceae, isolated from a culture of the green alga Ulva prolifera.</title>
        <authorList>
            <person name="Zhang Z."/>
        </authorList>
    </citation>
    <scope>NUCLEOTIDE SEQUENCE [LARGE SCALE GENOMIC DNA]</scope>
    <source>
        <strain evidence="2 3">CCMM003</strain>
    </source>
</reference>
<protein>
    <submittedName>
        <fullName evidence="2">Nuclear transport factor 2 family protein</fullName>
    </submittedName>
</protein>
<dbReference type="RefSeq" id="WP_120711869.1">
    <property type="nucleotide sequence ID" value="NZ_RBCJ01000002.1"/>
</dbReference>
<accession>A0A3B0CF62</accession>
<dbReference type="Proteomes" id="UP000276603">
    <property type="component" value="Unassembled WGS sequence"/>
</dbReference>
<name>A0A3B0CF62_9FLAO</name>
<evidence type="ECO:0000313" key="3">
    <source>
        <dbReference type="Proteomes" id="UP000276603"/>
    </source>
</evidence>
<keyword evidence="3" id="KW-1185">Reference proteome</keyword>
<gene>
    <name evidence="2" type="ORF">D7Z94_12525</name>
</gene>
<comment type="caution">
    <text evidence="2">The sequence shown here is derived from an EMBL/GenBank/DDBJ whole genome shotgun (WGS) entry which is preliminary data.</text>
</comment>
<feature type="domain" description="DUF4440" evidence="1">
    <location>
        <begin position="43"/>
        <end position="158"/>
    </location>
</feature>
<evidence type="ECO:0000259" key="1">
    <source>
        <dbReference type="Pfam" id="PF14534"/>
    </source>
</evidence>
<organism evidence="2 3">
    <name type="scientific">Ulvibacterium marinum</name>
    <dbReference type="NCBI Taxonomy" id="2419782"/>
    <lineage>
        <taxon>Bacteria</taxon>
        <taxon>Pseudomonadati</taxon>
        <taxon>Bacteroidota</taxon>
        <taxon>Flavobacteriia</taxon>
        <taxon>Flavobacteriales</taxon>
        <taxon>Flavobacteriaceae</taxon>
        <taxon>Ulvibacterium</taxon>
    </lineage>
</organism>
<dbReference type="AlphaFoldDB" id="A0A3B0CF62"/>
<dbReference type="Pfam" id="PF14534">
    <property type="entry name" value="DUF4440"/>
    <property type="match status" value="1"/>
</dbReference>
<dbReference type="InterPro" id="IPR027843">
    <property type="entry name" value="DUF4440"/>
</dbReference>
<proteinExistence type="predicted"/>
<sequence length="169" mass="19798">MIYLVKYIIFFILFLVHSLVGAQVNQESELFQALKEKDSILFDAAFNRCDTETMANLFSEDFEFYHDKGGVTFGKSNFLKPMEENCAKRNPNDPQPAKRILLNDSLEVFPLYKEGEIYGAIQHGIHRFEFLNGDKEYQKGDIAKFTHVWVLDQDAWKIKRELSYDHRSM</sequence>
<dbReference type="InterPro" id="IPR032710">
    <property type="entry name" value="NTF2-like_dom_sf"/>
</dbReference>
<dbReference type="OrthoDB" id="1357763at2"/>
<evidence type="ECO:0000313" key="2">
    <source>
        <dbReference type="EMBL" id="RKN81716.1"/>
    </source>
</evidence>
<dbReference type="SUPFAM" id="SSF54427">
    <property type="entry name" value="NTF2-like"/>
    <property type="match status" value="1"/>
</dbReference>
<dbReference type="EMBL" id="RBCJ01000002">
    <property type="protein sequence ID" value="RKN81716.1"/>
    <property type="molecule type" value="Genomic_DNA"/>
</dbReference>
<dbReference type="Gene3D" id="3.10.450.50">
    <property type="match status" value="1"/>
</dbReference>